<proteinExistence type="predicted"/>
<gene>
    <name evidence="1" type="ORF">RHRU231_230026</name>
</gene>
<evidence type="ECO:0000313" key="2">
    <source>
        <dbReference type="Proteomes" id="UP000042997"/>
    </source>
</evidence>
<reference evidence="1 2" key="1">
    <citation type="journal article" date="2014" name="Genome Announc.">
        <title>Draft Genome Sequence of Propane- and Butane-Oxidizing Actinobacterium Rhodococcus ruber IEGM 231.</title>
        <authorList>
            <person name="Ivshina I.B."/>
            <person name="Kuyukina M.S."/>
            <person name="Krivoruchko A.V."/>
            <person name="Barbe V."/>
            <person name="Fischer C."/>
        </authorList>
    </citation>
    <scope>NUCLEOTIDE SEQUENCE [LARGE SCALE GENOMIC DNA]</scope>
</reference>
<sequence length="39" mass="4130">MTVVDIDLLGAMRTLKAMTPHMIERGAGSMIVIASVDGQ</sequence>
<dbReference type="Gene3D" id="3.40.50.720">
    <property type="entry name" value="NAD(P)-binding Rossmann-like Domain"/>
    <property type="match status" value="1"/>
</dbReference>
<accession>A0A098BEQ2</accession>
<dbReference type="AlphaFoldDB" id="A0A098BEQ2"/>
<dbReference type="RefSeq" id="WP_010596110.1">
    <property type="nucleotide sequence ID" value="NZ_CP024315.1"/>
</dbReference>
<dbReference type="EMBL" id="CCSD01000032">
    <property type="protein sequence ID" value="CDZ87198.1"/>
    <property type="molecule type" value="Genomic_DNA"/>
</dbReference>
<name>A0A098BEQ2_9NOCA</name>
<dbReference type="InterPro" id="IPR036291">
    <property type="entry name" value="NAD(P)-bd_dom_sf"/>
</dbReference>
<organism evidence="1 2">
    <name type="scientific">Rhodococcus ruber</name>
    <dbReference type="NCBI Taxonomy" id="1830"/>
    <lineage>
        <taxon>Bacteria</taxon>
        <taxon>Bacillati</taxon>
        <taxon>Actinomycetota</taxon>
        <taxon>Actinomycetes</taxon>
        <taxon>Mycobacteriales</taxon>
        <taxon>Nocardiaceae</taxon>
        <taxon>Rhodococcus</taxon>
    </lineage>
</organism>
<protein>
    <submittedName>
        <fullName evidence="1">Uncharacterized protein</fullName>
    </submittedName>
</protein>
<dbReference type="SUPFAM" id="SSF51735">
    <property type="entry name" value="NAD(P)-binding Rossmann-fold domains"/>
    <property type="match status" value="1"/>
</dbReference>
<dbReference type="Proteomes" id="UP000042997">
    <property type="component" value="Unassembled WGS sequence"/>
</dbReference>
<evidence type="ECO:0000313" key="1">
    <source>
        <dbReference type="EMBL" id="CDZ87198.1"/>
    </source>
</evidence>